<dbReference type="EMBL" id="MT144360">
    <property type="protein sequence ID" value="QJA52697.1"/>
    <property type="molecule type" value="Genomic_DNA"/>
</dbReference>
<sequence>MTIDDLTALALRETQRQAALAHQAAHDGGVWDPLLGRFVDWNEDGPISRPSGATAKSPWGLTQPAGEW</sequence>
<evidence type="ECO:0000256" key="1">
    <source>
        <dbReference type="SAM" id="MobiDB-lite"/>
    </source>
</evidence>
<proteinExistence type="predicted"/>
<evidence type="ECO:0000313" key="2">
    <source>
        <dbReference type="EMBL" id="QJA52697.1"/>
    </source>
</evidence>
<name>A0A6H1ZZF0_9ZZZZ</name>
<protein>
    <submittedName>
        <fullName evidence="2">Uncharacterized protein</fullName>
    </submittedName>
</protein>
<feature type="region of interest" description="Disordered" evidence="1">
    <location>
        <begin position="46"/>
        <end position="68"/>
    </location>
</feature>
<accession>A0A6H1ZZF0</accession>
<reference evidence="2" key="1">
    <citation type="submission" date="2020-03" db="EMBL/GenBank/DDBJ databases">
        <title>The deep terrestrial virosphere.</title>
        <authorList>
            <person name="Holmfeldt K."/>
            <person name="Nilsson E."/>
            <person name="Simone D."/>
            <person name="Lopez-Fernandez M."/>
            <person name="Wu X."/>
            <person name="de Brujin I."/>
            <person name="Lundin D."/>
            <person name="Andersson A."/>
            <person name="Bertilsson S."/>
            <person name="Dopson M."/>
        </authorList>
    </citation>
    <scope>NUCLEOTIDE SEQUENCE</scope>
    <source>
        <strain evidence="2">TM448A02913</strain>
    </source>
</reference>
<gene>
    <name evidence="2" type="ORF">TM448A02913_0014</name>
</gene>
<organism evidence="2">
    <name type="scientific">viral metagenome</name>
    <dbReference type="NCBI Taxonomy" id="1070528"/>
    <lineage>
        <taxon>unclassified sequences</taxon>
        <taxon>metagenomes</taxon>
        <taxon>organismal metagenomes</taxon>
    </lineage>
</organism>
<dbReference type="AlphaFoldDB" id="A0A6H1ZZF0"/>